<feature type="compositionally biased region" description="Basic residues" evidence="1">
    <location>
        <begin position="169"/>
        <end position="197"/>
    </location>
</feature>
<feature type="region of interest" description="Disordered" evidence="1">
    <location>
        <begin position="318"/>
        <end position="385"/>
    </location>
</feature>
<protein>
    <recommendedName>
        <fullName evidence="2">Gelsolin-like domain-containing protein</fullName>
    </recommendedName>
</protein>
<feature type="compositionally biased region" description="Basic residues" evidence="1">
    <location>
        <begin position="345"/>
        <end position="371"/>
    </location>
</feature>
<dbReference type="Pfam" id="PF00626">
    <property type="entry name" value="Gelsolin"/>
    <property type="match status" value="1"/>
</dbReference>
<dbReference type="InterPro" id="IPR007122">
    <property type="entry name" value="Villin/Gelsolin"/>
</dbReference>
<feature type="domain" description="Gelsolin-like" evidence="2">
    <location>
        <begin position="419"/>
        <end position="462"/>
    </location>
</feature>
<feature type="region of interest" description="Disordered" evidence="1">
    <location>
        <begin position="532"/>
        <end position="565"/>
    </location>
</feature>
<feature type="compositionally biased region" description="Acidic residues" evidence="1">
    <location>
        <begin position="549"/>
        <end position="565"/>
    </location>
</feature>
<feature type="region of interest" description="Disordered" evidence="1">
    <location>
        <begin position="127"/>
        <end position="303"/>
    </location>
</feature>
<name>A0AAV7YUC3_9EUKA</name>
<feature type="compositionally biased region" description="Basic residues" evidence="1">
    <location>
        <begin position="232"/>
        <end position="270"/>
    </location>
</feature>
<dbReference type="GO" id="GO:0051015">
    <property type="term" value="F:actin filament binding"/>
    <property type="evidence" value="ECO:0007669"/>
    <property type="project" value="InterPro"/>
</dbReference>
<accession>A0AAV7YUC3</accession>
<evidence type="ECO:0000313" key="3">
    <source>
        <dbReference type="EMBL" id="KAJ3432409.1"/>
    </source>
</evidence>
<dbReference type="Gene3D" id="3.40.20.10">
    <property type="entry name" value="Severin"/>
    <property type="match status" value="1"/>
</dbReference>
<dbReference type="InterPro" id="IPR029006">
    <property type="entry name" value="ADF-H/Gelsolin-like_dom_sf"/>
</dbReference>
<comment type="caution">
    <text evidence="3">The sequence shown here is derived from an EMBL/GenBank/DDBJ whole genome shotgun (WGS) entry which is preliminary data.</text>
</comment>
<organism evidence="3 4">
    <name type="scientific">Anaeramoeba flamelloides</name>
    <dbReference type="NCBI Taxonomy" id="1746091"/>
    <lineage>
        <taxon>Eukaryota</taxon>
        <taxon>Metamonada</taxon>
        <taxon>Anaeramoebidae</taxon>
        <taxon>Anaeramoeba</taxon>
    </lineage>
</organism>
<evidence type="ECO:0000256" key="1">
    <source>
        <dbReference type="SAM" id="MobiDB-lite"/>
    </source>
</evidence>
<sequence length="727" mass="85057">MSQQLSIELSSIIEEFTNEDLFQKEKEIVFSEESFDLSSDFSFSDEGDLDEENLGTILNDIGIQKENNDMDHKPFKNENQIHQLFKEVSLLKKQLDEKKKDQNEKEEEKWKTIQKLKKDNLLLQERIQKMDQQVNHSPRRGRKKQIKSLKDRSFSTSRLHSEEYSRRPLPTKRKIKPLPKRNKRIRSSRTRESKKKMYLKETERMNLKRNSQRKRKATATGVPKKSRVNETKKKKVVKKRILRIKKKKEYTPKKKPSQNKQKSTKQRNGIKTRLTSNNSGESGRAARSGIGNKKSPYSQQRSNSLSAYGKFYHNKKTRNQFAKQKKNSNVKTTKAINKNSQNARKVQKKIKKDLNKNKHKTERKKKNKSKHKSESESDIKSENEIKSESDMDIQEIIQTIWEIFGSKINELKKGELTNIQQLESKNCYLIQTNKKTIFLWRGEKSNGKCRVAASKHTNFLIKNKSKFKGFSISKQIDSNEDEAFLKLFMQDNENQNIPLRKKNNDPNSPDIQKLKKSLERLKQIDQTTISHKFNNNDDVDDDNVKTNDIDDIDDNDDNDNGDDEIDIQPLENEELKPFEGLAFEIQVLNSSKNVVCDGQIEINNEKLLIRSSLLNFMIKGIQNTKLLLHKKFDLRLCLKIKSDLQFIFKVNETEFRDQIENIYKKLPIVPTILYTNNRLFAQTGEIKIIETSNINIKEKLDTNSENLNASNAFTKSEKDIKPKLKKN</sequence>
<dbReference type="SUPFAM" id="SSF55753">
    <property type="entry name" value="Actin depolymerizing proteins"/>
    <property type="match status" value="1"/>
</dbReference>
<dbReference type="EMBL" id="JANTQA010000047">
    <property type="protein sequence ID" value="KAJ3432409.1"/>
    <property type="molecule type" value="Genomic_DNA"/>
</dbReference>
<feature type="compositionally biased region" description="Polar residues" evidence="1">
    <location>
        <begin position="271"/>
        <end position="281"/>
    </location>
</feature>
<dbReference type="InterPro" id="IPR007123">
    <property type="entry name" value="Gelsolin-like_dom"/>
</dbReference>
<dbReference type="Proteomes" id="UP001146793">
    <property type="component" value="Unassembled WGS sequence"/>
</dbReference>
<gene>
    <name evidence="3" type="ORF">M0812_21345</name>
</gene>
<dbReference type="AlphaFoldDB" id="A0AAV7YUC3"/>
<evidence type="ECO:0000313" key="4">
    <source>
        <dbReference type="Proteomes" id="UP001146793"/>
    </source>
</evidence>
<reference evidence="3" key="1">
    <citation type="submission" date="2022-08" db="EMBL/GenBank/DDBJ databases">
        <title>Novel sulphate-reducing endosymbionts in the free-living metamonad Anaeramoeba.</title>
        <authorList>
            <person name="Jerlstrom-Hultqvist J."/>
            <person name="Cepicka I."/>
            <person name="Gallot-Lavallee L."/>
            <person name="Salas-Leiva D."/>
            <person name="Curtis B.A."/>
            <person name="Zahonova K."/>
            <person name="Pipaliya S."/>
            <person name="Dacks J."/>
            <person name="Roger A.J."/>
        </authorList>
    </citation>
    <scope>NUCLEOTIDE SEQUENCE</scope>
    <source>
        <strain evidence="3">Busselton2</strain>
    </source>
</reference>
<proteinExistence type="predicted"/>
<evidence type="ECO:0000259" key="2">
    <source>
        <dbReference type="Pfam" id="PF00626"/>
    </source>
</evidence>
<feature type="compositionally biased region" description="Polar residues" evidence="1">
    <location>
        <begin position="329"/>
        <end position="344"/>
    </location>
</feature>
<feature type="compositionally biased region" description="Basic and acidic residues" evidence="1">
    <location>
        <begin position="148"/>
        <end position="166"/>
    </location>
</feature>
<feature type="compositionally biased region" description="Basic residues" evidence="1">
    <location>
        <begin position="137"/>
        <end position="147"/>
    </location>
</feature>
<dbReference type="SMART" id="SM00262">
    <property type="entry name" value="GEL"/>
    <property type="match status" value="1"/>
</dbReference>
<feature type="compositionally biased region" description="Basic residues" evidence="1">
    <location>
        <begin position="318"/>
        <end position="328"/>
    </location>
</feature>
<feature type="compositionally biased region" description="Basic and acidic residues" evidence="1">
    <location>
        <begin position="372"/>
        <end position="385"/>
    </location>
</feature>